<gene>
    <name evidence="2" type="ORF">ILYODFUR_021982</name>
</gene>
<accession>A0ABV0T060</accession>
<proteinExistence type="predicted"/>
<name>A0ABV0T060_9TELE</name>
<feature type="region of interest" description="Disordered" evidence="1">
    <location>
        <begin position="1"/>
        <end position="37"/>
    </location>
</feature>
<evidence type="ECO:0000313" key="3">
    <source>
        <dbReference type="Proteomes" id="UP001482620"/>
    </source>
</evidence>
<evidence type="ECO:0000256" key="1">
    <source>
        <dbReference type="SAM" id="MobiDB-lite"/>
    </source>
</evidence>
<sequence>MCSKPPPTHDSTNIKKSLLLGASGNPPLPPETQQKGCPGVSSHFVLTLFCKRVSENGQHSERAFQRQRRPWGNAP</sequence>
<comment type="caution">
    <text evidence="2">The sequence shown here is derived from an EMBL/GenBank/DDBJ whole genome shotgun (WGS) entry which is preliminary data.</text>
</comment>
<protein>
    <submittedName>
        <fullName evidence="2">Uncharacterized protein</fullName>
    </submittedName>
</protein>
<dbReference type="Proteomes" id="UP001482620">
    <property type="component" value="Unassembled WGS sequence"/>
</dbReference>
<reference evidence="2 3" key="1">
    <citation type="submission" date="2021-06" db="EMBL/GenBank/DDBJ databases">
        <authorList>
            <person name="Palmer J.M."/>
        </authorList>
    </citation>
    <scope>NUCLEOTIDE SEQUENCE [LARGE SCALE GENOMIC DNA]</scope>
    <source>
        <strain evidence="3">if_2019</strain>
        <tissue evidence="2">Muscle</tissue>
    </source>
</reference>
<organism evidence="2 3">
    <name type="scientific">Ilyodon furcidens</name>
    <name type="common">goldbreast splitfin</name>
    <dbReference type="NCBI Taxonomy" id="33524"/>
    <lineage>
        <taxon>Eukaryota</taxon>
        <taxon>Metazoa</taxon>
        <taxon>Chordata</taxon>
        <taxon>Craniata</taxon>
        <taxon>Vertebrata</taxon>
        <taxon>Euteleostomi</taxon>
        <taxon>Actinopterygii</taxon>
        <taxon>Neopterygii</taxon>
        <taxon>Teleostei</taxon>
        <taxon>Neoteleostei</taxon>
        <taxon>Acanthomorphata</taxon>
        <taxon>Ovalentaria</taxon>
        <taxon>Atherinomorphae</taxon>
        <taxon>Cyprinodontiformes</taxon>
        <taxon>Goodeidae</taxon>
        <taxon>Ilyodon</taxon>
    </lineage>
</organism>
<dbReference type="EMBL" id="JAHRIQ010013976">
    <property type="protein sequence ID" value="MEQ2225869.1"/>
    <property type="molecule type" value="Genomic_DNA"/>
</dbReference>
<evidence type="ECO:0000313" key="2">
    <source>
        <dbReference type="EMBL" id="MEQ2225869.1"/>
    </source>
</evidence>
<feature type="region of interest" description="Disordered" evidence="1">
    <location>
        <begin position="56"/>
        <end position="75"/>
    </location>
</feature>
<keyword evidence="3" id="KW-1185">Reference proteome</keyword>